<dbReference type="Gene3D" id="1.25.40.10">
    <property type="entry name" value="Tetratricopeptide repeat domain"/>
    <property type="match status" value="1"/>
</dbReference>
<sequence length="115" mass="12795">MHAAWFMLGLLELFEGHVNEAIVAWKALDALEPNDALRLCAHGLFLLVYDEIDQAAERLRLALQCNTLNPALNEYMSATLKSIEERDTRPDVASANPATHRHLLLAGYASSTARH</sequence>
<evidence type="ECO:0000313" key="1">
    <source>
        <dbReference type="EMBL" id="SAL10567.1"/>
    </source>
</evidence>
<dbReference type="EMBL" id="FCNZ02000001">
    <property type="protein sequence ID" value="SAL10567.1"/>
    <property type="molecule type" value="Genomic_DNA"/>
</dbReference>
<reference evidence="1" key="1">
    <citation type="submission" date="2016-01" db="EMBL/GenBank/DDBJ databases">
        <authorList>
            <person name="Peeters Charlotte."/>
        </authorList>
    </citation>
    <scope>NUCLEOTIDE SEQUENCE</scope>
    <source>
        <strain evidence="1">LMG 22936</strain>
    </source>
</reference>
<comment type="caution">
    <text evidence="1">The sequence shown here is derived from an EMBL/GenBank/DDBJ whole genome shotgun (WGS) entry which is preliminary data.</text>
</comment>
<evidence type="ECO:0000313" key="2">
    <source>
        <dbReference type="Proteomes" id="UP000054717"/>
    </source>
</evidence>
<dbReference type="SUPFAM" id="SSF48452">
    <property type="entry name" value="TPR-like"/>
    <property type="match status" value="1"/>
</dbReference>
<name>A0A158ESP1_9BURK</name>
<dbReference type="Proteomes" id="UP000054717">
    <property type="component" value="Unassembled WGS sequence"/>
</dbReference>
<proteinExistence type="predicted"/>
<dbReference type="STRING" id="326475.AWB66_00208"/>
<organism evidence="1 2">
    <name type="scientific">Caballeronia telluris</name>
    <dbReference type="NCBI Taxonomy" id="326475"/>
    <lineage>
        <taxon>Bacteria</taxon>
        <taxon>Pseudomonadati</taxon>
        <taxon>Pseudomonadota</taxon>
        <taxon>Betaproteobacteria</taxon>
        <taxon>Burkholderiales</taxon>
        <taxon>Burkholderiaceae</taxon>
        <taxon>Caballeronia</taxon>
    </lineage>
</organism>
<gene>
    <name evidence="1" type="ORF">AWB66_00208</name>
</gene>
<protein>
    <submittedName>
        <fullName evidence="1">Uncharacterized protein</fullName>
    </submittedName>
</protein>
<dbReference type="AlphaFoldDB" id="A0A158ESP1"/>
<dbReference type="InterPro" id="IPR011990">
    <property type="entry name" value="TPR-like_helical_dom_sf"/>
</dbReference>
<accession>A0A158ESP1</accession>
<keyword evidence="2" id="KW-1185">Reference proteome</keyword>